<dbReference type="EMBL" id="JASNQZ010000008">
    <property type="protein sequence ID" value="KAL0953902.1"/>
    <property type="molecule type" value="Genomic_DNA"/>
</dbReference>
<dbReference type="Gene3D" id="3.40.50.1820">
    <property type="entry name" value="alpha/beta hydrolase"/>
    <property type="match status" value="1"/>
</dbReference>
<gene>
    <name evidence="7" type="ORF">HGRIS_005069</name>
</gene>
<comment type="catalytic activity">
    <reaction evidence="3">
        <text>a diacylglycerol + H2O = a monoacylglycerol + a fatty acid + H(+)</text>
        <dbReference type="Rhea" id="RHEA:32731"/>
        <dbReference type="ChEBI" id="CHEBI:15377"/>
        <dbReference type="ChEBI" id="CHEBI:15378"/>
        <dbReference type="ChEBI" id="CHEBI:17408"/>
        <dbReference type="ChEBI" id="CHEBI:18035"/>
        <dbReference type="ChEBI" id="CHEBI:28868"/>
    </reaction>
</comment>
<comment type="caution">
    <text evidence="7">The sequence shown here is derived from an EMBL/GenBank/DDBJ whole genome shotgun (WGS) entry which is preliminary data.</text>
</comment>
<evidence type="ECO:0000256" key="2">
    <source>
        <dbReference type="ARBA" id="ARBA00043996"/>
    </source>
</evidence>
<evidence type="ECO:0000256" key="1">
    <source>
        <dbReference type="ARBA" id="ARBA00023157"/>
    </source>
</evidence>
<proteinExistence type="inferred from homology"/>
<organism evidence="7 8">
    <name type="scientific">Hohenbuehelia grisea</name>
    <dbReference type="NCBI Taxonomy" id="104357"/>
    <lineage>
        <taxon>Eukaryota</taxon>
        <taxon>Fungi</taxon>
        <taxon>Dikarya</taxon>
        <taxon>Basidiomycota</taxon>
        <taxon>Agaricomycotina</taxon>
        <taxon>Agaricomycetes</taxon>
        <taxon>Agaricomycetidae</taxon>
        <taxon>Agaricales</taxon>
        <taxon>Pleurotineae</taxon>
        <taxon>Pleurotaceae</taxon>
        <taxon>Hohenbuehelia</taxon>
    </lineage>
</organism>
<name>A0ABR3JEC7_9AGAR</name>
<comment type="catalytic activity">
    <reaction evidence="4">
        <text>a monoacylglycerol + H2O = glycerol + a fatty acid + H(+)</text>
        <dbReference type="Rhea" id="RHEA:15245"/>
        <dbReference type="ChEBI" id="CHEBI:15377"/>
        <dbReference type="ChEBI" id="CHEBI:15378"/>
        <dbReference type="ChEBI" id="CHEBI:17408"/>
        <dbReference type="ChEBI" id="CHEBI:17754"/>
        <dbReference type="ChEBI" id="CHEBI:28868"/>
    </reaction>
</comment>
<reference evidence="8" key="1">
    <citation type="submission" date="2024-06" db="EMBL/GenBank/DDBJ databases">
        <title>Multi-omics analyses provide insights into the biosynthesis of the anticancer antibiotic pleurotin in Hohenbuehelia grisea.</title>
        <authorList>
            <person name="Weaver J.A."/>
            <person name="Alberti F."/>
        </authorList>
    </citation>
    <scope>NUCLEOTIDE SEQUENCE [LARGE SCALE GENOMIC DNA]</scope>
    <source>
        <strain evidence="8">T-177</strain>
    </source>
</reference>
<feature type="chain" id="PRO_5046655933" description="Fungal lipase-type domain-containing protein" evidence="5">
    <location>
        <begin position="16"/>
        <end position="296"/>
    </location>
</feature>
<dbReference type="Proteomes" id="UP001556367">
    <property type="component" value="Unassembled WGS sequence"/>
</dbReference>
<evidence type="ECO:0000256" key="4">
    <source>
        <dbReference type="ARBA" id="ARBA00048461"/>
    </source>
</evidence>
<feature type="signal peptide" evidence="5">
    <location>
        <begin position="1"/>
        <end position="15"/>
    </location>
</feature>
<keyword evidence="8" id="KW-1185">Reference proteome</keyword>
<accession>A0ABR3JEC7</accession>
<sequence>MLPVLLLAFISSVAAFPLFSRRQSITALSAAQVSTFTPYTYYASTAYCEPAETLTWSCGANCQSNAGFQPVASGGDGEVIQFWYVGFDPTLKTIIVAHQGTDTSKFIPLLTISDIFYDNLDHALFPGISSAVKVHKGFGAAQARAAPEILTAVRKAMDKFSSKSVTLVGHSLGGAIALIDAVFLKLHLPKDIELKTFTYGMPRVGNQYFADYVDKNIPNVVRITNKMDPVPIMPGRFLGFRHAGGEIHITDDNGTWNKCPGQDNTAAGCTVEDVRNILIANKDDHAGPYNGVRIRC</sequence>
<evidence type="ECO:0000259" key="6">
    <source>
        <dbReference type="Pfam" id="PF01764"/>
    </source>
</evidence>
<evidence type="ECO:0000256" key="3">
    <source>
        <dbReference type="ARBA" id="ARBA00047591"/>
    </source>
</evidence>
<evidence type="ECO:0000313" key="8">
    <source>
        <dbReference type="Proteomes" id="UP001556367"/>
    </source>
</evidence>
<dbReference type="InterPro" id="IPR051218">
    <property type="entry name" value="Sec_MonoDiacylglyc_Lipase"/>
</dbReference>
<dbReference type="CDD" id="cd00519">
    <property type="entry name" value="Lipase_3"/>
    <property type="match status" value="1"/>
</dbReference>
<dbReference type="PANTHER" id="PTHR45856:SF25">
    <property type="entry name" value="FUNGAL LIPASE-LIKE DOMAIN-CONTAINING PROTEIN"/>
    <property type="match status" value="1"/>
</dbReference>
<comment type="similarity">
    <text evidence="2">Belongs to the AB hydrolase superfamily. Lipase family. Class 3 subfamily.</text>
</comment>
<evidence type="ECO:0000256" key="5">
    <source>
        <dbReference type="SAM" id="SignalP"/>
    </source>
</evidence>
<protein>
    <recommendedName>
        <fullName evidence="6">Fungal lipase-type domain-containing protein</fullName>
    </recommendedName>
</protein>
<dbReference type="InterPro" id="IPR029058">
    <property type="entry name" value="AB_hydrolase_fold"/>
</dbReference>
<dbReference type="PANTHER" id="PTHR45856">
    <property type="entry name" value="ALPHA/BETA-HYDROLASES SUPERFAMILY PROTEIN"/>
    <property type="match status" value="1"/>
</dbReference>
<dbReference type="Pfam" id="PF01764">
    <property type="entry name" value="Lipase_3"/>
    <property type="match status" value="1"/>
</dbReference>
<keyword evidence="1" id="KW-1015">Disulfide bond</keyword>
<keyword evidence="5" id="KW-0732">Signal</keyword>
<dbReference type="InterPro" id="IPR002921">
    <property type="entry name" value="Fungal_lipase-type"/>
</dbReference>
<dbReference type="SUPFAM" id="SSF53474">
    <property type="entry name" value="alpha/beta-Hydrolases"/>
    <property type="match status" value="1"/>
</dbReference>
<feature type="domain" description="Fungal lipase-type" evidence="6">
    <location>
        <begin position="126"/>
        <end position="236"/>
    </location>
</feature>
<evidence type="ECO:0000313" key="7">
    <source>
        <dbReference type="EMBL" id="KAL0953902.1"/>
    </source>
</evidence>